<evidence type="ECO:0000256" key="1">
    <source>
        <dbReference type="SAM" id="MobiDB-lite"/>
    </source>
</evidence>
<evidence type="ECO:0000313" key="2">
    <source>
        <dbReference type="EMBL" id="MED6161681.1"/>
    </source>
</evidence>
<proteinExistence type="predicted"/>
<keyword evidence="3" id="KW-1185">Reference proteome</keyword>
<sequence length="119" mass="13842">MSKKQNQEQKTEDNLKNKEKETQEEESKKQRKLEIKEIESSQDITKVTFGPCKRLTWPKCDTHKDKGSSTRLPSSKEGNIWTMSSMDQTWPIQGQGKLGHLHHQPRLAQILAWQNVIQT</sequence>
<gene>
    <name evidence="2" type="ORF">PIB30_063004</name>
</gene>
<organism evidence="2 3">
    <name type="scientific">Stylosanthes scabra</name>
    <dbReference type="NCBI Taxonomy" id="79078"/>
    <lineage>
        <taxon>Eukaryota</taxon>
        <taxon>Viridiplantae</taxon>
        <taxon>Streptophyta</taxon>
        <taxon>Embryophyta</taxon>
        <taxon>Tracheophyta</taxon>
        <taxon>Spermatophyta</taxon>
        <taxon>Magnoliopsida</taxon>
        <taxon>eudicotyledons</taxon>
        <taxon>Gunneridae</taxon>
        <taxon>Pentapetalae</taxon>
        <taxon>rosids</taxon>
        <taxon>fabids</taxon>
        <taxon>Fabales</taxon>
        <taxon>Fabaceae</taxon>
        <taxon>Papilionoideae</taxon>
        <taxon>50 kb inversion clade</taxon>
        <taxon>dalbergioids sensu lato</taxon>
        <taxon>Dalbergieae</taxon>
        <taxon>Pterocarpus clade</taxon>
        <taxon>Stylosanthes</taxon>
    </lineage>
</organism>
<dbReference type="Proteomes" id="UP001341840">
    <property type="component" value="Unassembled WGS sequence"/>
</dbReference>
<name>A0ABU6UNH9_9FABA</name>
<feature type="region of interest" description="Disordered" evidence="1">
    <location>
        <begin position="56"/>
        <end position="79"/>
    </location>
</feature>
<feature type="compositionally biased region" description="Polar residues" evidence="1">
    <location>
        <begin position="69"/>
        <end position="79"/>
    </location>
</feature>
<accession>A0ABU6UNH9</accession>
<feature type="region of interest" description="Disordered" evidence="1">
    <location>
        <begin position="1"/>
        <end position="33"/>
    </location>
</feature>
<evidence type="ECO:0000313" key="3">
    <source>
        <dbReference type="Proteomes" id="UP001341840"/>
    </source>
</evidence>
<protein>
    <submittedName>
        <fullName evidence="2">Uncharacterized protein</fullName>
    </submittedName>
</protein>
<dbReference type="EMBL" id="JASCZI010121422">
    <property type="protein sequence ID" value="MED6161681.1"/>
    <property type="molecule type" value="Genomic_DNA"/>
</dbReference>
<comment type="caution">
    <text evidence="2">The sequence shown here is derived from an EMBL/GenBank/DDBJ whole genome shotgun (WGS) entry which is preliminary data.</text>
</comment>
<reference evidence="2 3" key="1">
    <citation type="journal article" date="2023" name="Plants (Basel)">
        <title>Bridging the Gap: Combining Genomics and Transcriptomics Approaches to Understand Stylosanthes scabra, an Orphan Legume from the Brazilian Caatinga.</title>
        <authorList>
            <person name="Ferreira-Neto J.R.C."/>
            <person name="da Silva M.D."/>
            <person name="Binneck E."/>
            <person name="de Melo N.F."/>
            <person name="da Silva R.H."/>
            <person name="de Melo A.L.T.M."/>
            <person name="Pandolfi V."/>
            <person name="Bustamante F.O."/>
            <person name="Brasileiro-Vidal A.C."/>
            <person name="Benko-Iseppon A.M."/>
        </authorList>
    </citation>
    <scope>NUCLEOTIDE SEQUENCE [LARGE SCALE GENOMIC DNA]</scope>
    <source>
        <tissue evidence="2">Leaves</tissue>
    </source>
</reference>